<gene>
    <name evidence="1" type="ORF">SDC9_17392</name>
</gene>
<dbReference type="EMBL" id="VSSQ01000060">
    <property type="protein sequence ID" value="MPL71615.1"/>
    <property type="molecule type" value="Genomic_DNA"/>
</dbReference>
<reference evidence="1" key="1">
    <citation type="submission" date="2019-08" db="EMBL/GenBank/DDBJ databases">
        <authorList>
            <person name="Kucharzyk K."/>
            <person name="Murdoch R.W."/>
            <person name="Higgins S."/>
            <person name="Loffler F."/>
        </authorList>
    </citation>
    <scope>NUCLEOTIDE SEQUENCE</scope>
</reference>
<organism evidence="1">
    <name type="scientific">bioreactor metagenome</name>
    <dbReference type="NCBI Taxonomy" id="1076179"/>
    <lineage>
        <taxon>unclassified sequences</taxon>
        <taxon>metagenomes</taxon>
        <taxon>ecological metagenomes</taxon>
    </lineage>
</organism>
<proteinExistence type="predicted"/>
<accession>A0A644TXE6</accession>
<evidence type="ECO:0000313" key="1">
    <source>
        <dbReference type="EMBL" id="MPL71615.1"/>
    </source>
</evidence>
<dbReference type="AlphaFoldDB" id="A0A644TXE6"/>
<protein>
    <submittedName>
        <fullName evidence="1">Uncharacterized protein</fullName>
    </submittedName>
</protein>
<sequence>MPVGSDRGKSAGNYAGKAGLSLYIECFAPLFNNIPLFLRDTDFESLCLVFWLIRMELRCSKSFWKNCFCSLDMRYLFLIENVRIGLSLFQTYKVEIPCMRKMSSSPG</sequence>
<comment type="caution">
    <text evidence="1">The sequence shown here is derived from an EMBL/GenBank/DDBJ whole genome shotgun (WGS) entry which is preliminary data.</text>
</comment>
<name>A0A644TXE6_9ZZZZ</name>